<reference evidence="2 3" key="1">
    <citation type="submission" date="2020-04" db="EMBL/GenBank/DDBJ databases">
        <title>Flammeovirga sp. SR4, a novel species isolated from seawater.</title>
        <authorList>
            <person name="Wang X."/>
        </authorList>
    </citation>
    <scope>NUCLEOTIDE SEQUENCE [LARGE SCALE GENOMIC DNA]</scope>
    <source>
        <strain evidence="2 3">ATCC 23126</strain>
    </source>
</reference>
<organism evidence="2 3">
    <name type="scientific">Flammeovirga aprica JL-4</name>
    <dbReference type="NCBI Taxonomy" id="694437"/>
    <lineage>
        <taxon>Bacteria</taxon>
        <taxon>Pseudomonadati</taxon>
        <taxon>Bacteroidota</taxon>
        <taxon>Cytophagia</taxon>
        <taxon>Cytophagales</taxon>
        <taxon>Flammeovirgaceae</taxon>
        <taxon>Flammeovirga</taxon>
    </lineage>
</organism>
<proteinExistence type="predicted"/>
<gene>
    <name evidence="2" type="ORF">HHU12_23800</name>
</gene>
<feature type="chain" id="PRO_5030830022" description="T9SS type A sorting domain-containing protein" evidence="1">
    <location>
        <begin position="24"/>
        <end position="655"/>
    </location>
</feature>
<sequence>MKWTLSQLLFCLLSFFQIQFSFAQTEPELESSGTRYEIDSYDDLLFISQNDSWWDKSFIVTNAIDATPSSSGDPLLAFSPIGNSTVAFTGNFDGGSDAGHVISNLYISQPAMDNVGMFGYLNNNGAVVKKVILEDFFIEGQNNVGAIAGYIEKGNAIKKIELRKGAGNYSVNVRGGNNTGGVVGYNEKGNIEDIVVSELTIEHTIGVSAQNLGGIVGLNSNSATGKKITRITMNDVVITTDNNRVGGVVGKTTNGTDLSEVEINGLTINAVSHAGGIVGQNKASTVSTITLVGLDIIVDDQYAGGIVGKNDEGSTIEKSVVSGKIKGKRRIGGITGDNNSSSSVNMSNAFIEFTLQTDATLIGGVVGGNYTSATITESYAVTKVTNIENLLSGGIIGGVTANNGNQNNISDTYFDISDEYMGNLGEPLYDVITNNQTGVQGYATSLFEDMDNFNFTGNWGIRGSEADPYQRPYLLDMDGLELPVELIAFFVEVENDVISVNWTTATEVNNDYFVLDYSYDRKKWEKVAVINGHGNKQTRTHYKYEEALDNYRNGIVFYRLKQVDFDGKSTYYYLEVNLNHSTQNIKIYPTITDDIVTVIRTDNRPIQIFNHVGKDYSTQVGIDIDQKLTQLSLSKLPEGWYIIKVHNSVKRVYRR</sequence>
<evidence type="ECO:0000313" key="2">
    <source>
        <dbReference type="EMBL" id="NME71013.1"/>
    </source>
</evidence>
<keyword evidence="3" id="KW-1185">Reference proteome</keyword>
<dbReference type="EMBL" id="JABANE010000083">
    <property type="protein sequence ID" value="NME71013.1"/>
    <property type="molecule type" value="Genomic_DNA"/>
</dbReference>
<name>A0A7X9RYB5_9BACT</name>
<keyword evidence="1" id="KW-0732">Signal</keyword>
<comment type="caution">
    <text evidence="2">The sequence shown here is derived from an EMBL/GenBank/DDBJ whole genome shotgun (WGS) entry which is preliminary data.</text>
</comment>
<dbReference type="RefSeq" id="WP_169659237.1">
    <property type="nucleotide sequence ID" value="NZ_JABANE010000083.1"/>
</dbReference>
<evidence type="ECO:0008006" key="4">
    <source>
        <dbReference type="Google" id="ProtNLM"/>
    </source>
</evidence>
<accession>A0A7X9RYB5</accession>
<evidence type="ECO:0000313" key="3">
    <source>
        <dbReference type="Proteomes" id="UP000576082"/>
    </source>
</evidence>
<feature type="signal peptide" evidence="1">
    <location>
        <begin position="1"/>
        <end position="23"/>
    </location>
</feature>
<protein>
    <recommendedName>
        <fullName evidence="4">T9SS type A sorting domain-containing protein</fullName>
    </recommendedName>
</protein>
<dbReference type="Gene3D" id="2.160.20.110">
    <property type="match status" value="2"/>
</dbReference>
<evidence type="ECO:0000256" key="1">
    <source>
        <dbReference type="SAM" id="SignalP"/>
    </source>
</evidence>
<dbReference type="AlphaFoldDB" id="A0A7X9RYB5"/>
<dbReference type="Proteomes" id="UP000576082">
    <property type="component" value="Unassembled WGS sequence"/>
</dbReference>